<feature type="compositionally biased region" description="Basic residues" evidence="1">
    <location>
        <begin position="296"/>
        <end position="305"/>
    </location>
</feature>
<feature type="compositionally biased region" description="Pro residues" evidence="1">
    <location>
        <begin position="15"/>
        <end position="24"/>
    </location>
</feature>
<feature type="compositionally biased region" description="Low complexity" evidence="1">
    <location>
        <begin position="110"/>
        <end position="128"/>
    </location>
</feature>
<evidence type="ECO:0000313" key="2">
    <source>
        <dbReference type="EMBL" id="CAA9389413.1"/>
    </source>
</evidence>
<reference evidence="2" key="1">
    <citation type="submission" date="2020-02" db="EMBL/GenBank/DDBJ databases">
        <authorList>
            <person name="Meier V. D."/>
        </authorList>
    </citation>
    <scope>NUCLEOTIDE SEQUENCE</scope>
    <source>
        <strain evidence="2">AVDCRST_MAG35</strain>
    </source>
</reference>
<proteinExistence type="predicted"/>
<feature type="compositionally biased region" description="Basic and acidic residues" evidence="1">
    <location>
        <begin position="332"/>
        <end position="354"/>
    </location>
</feature>
<evidence type="ECO:0000256" key="1">
    <source>
        <dbReference type="SAM" id="MobiDB-lite"/>
    </source>
</evidence>
<accession>A0A6J4NIU1</accession>
<dbReference type="AlphaFoldDB" id="A0A6J4NIU1"/>
<name>A0A6J4NIU1_9ACTN</name>
<organism evidence="2">
    <name type="scientific">uncultured Quadrisphaera sp</name>
    <dbReference type="NCBI Taxonomy" id="904978"/>
    <lineage>
        <taxon>Bacteria</taxon>
        <taxon>Bacillati</taxon>
        <taxon>Actinomycetota</taxon>
        <taxon>Actinomycetes</taxon>
        <taxon>Kineosporiales</taxon>
        <taxon>Kineosporiaceae</taxon>
        <taxon>Quadrisphaera</taxon>
        <taxon>environmental samples</taxon>
    </lineage>
</organism>
<feature type="non-terminal residue" evidence="2">
    <location>
        <position position="1"/>
    </location>
</feature>
<feature type="compositionally biased region" description="Basic residues" evidence="1">
    <location>
        <begin position="129"/>
        <end position="141"/>
    </location>
</feature>
<feature type="non-terminal residue" evidence="2">
    <location>
        <position position="444"/>
    </location>
</feature>
<feature type="compositionally biased region" description="Basic and acidic residues" evidence="1">
    <location>
        <begin position="378"/>
        <end position="392"/>
    </location>
</feature>
<feature type="compositionally biased region" description="Basic residues" evidence="1">
    <location>
        <begin position="1"/>
        <end position="14"/>
    </location>
</feature>
<feature type="compositionally biased region" description="Basic residues" evidence="1">
    <location>
        <begin position="215"/>
        <end position="231"/>
    </location>
</feature>
<feature type="region of interest" description="Disordered" evidence="1">
    <location>
        <begin position="1"/>
        <end position="444"/>
    </location>
</feature>
<gene>
    <name evidence="2" type="ORF">AVDCRST_MAG35-325</name>
</gene>
<feature type="compositionally biased region" description="Low complexity" evidence="1">
    <location>
        <begin position="142"/>
        <end position="162"/>
    </location>
</feature>
<feature type="compositionally biased region" description="Basic residues" evidence="1">
    <location>
        <begin position="40"/>
        <end position="74"/>
    </location>
</feature>
<sequence length="444" mass="48601">LAGRGLRRRRRARPPPRPSRPLPRPGAHQAPPGPRGRPGGPRRHGRRAGRGQRRRRAAARRGHPRRARQLRLHPHLGLPLRAERRVRQPRPGAQGRPARGRRRHRRRPPAARGRAAAGPAPGEVQRPGAARHRQRGQRRRGAQAPGVLQAHPAVPAGAAAPGDRAEHRRHPDRRPRGAHRQGPARAHRQPAQGGQDADDAGDRQRDQHQQPRGPPHGRARRRAARGGHRHAAVGQGRGHRLDLRPPGLRPHRGRGAGHRAGQAPGRAGQRRGRAARLDHPPRARLQPRRPGERAHPLRRRRRRRAVPAEAVLRRGAQHRARRLADHPGLGPGRDRLEDGRGDLRGVQGHREHGAPPRPAPRRQAHLPGGRRQPLGHAARGDPARPRGARGDVEAAPGAHRARLPAGPGAAAGQGARDQEQRRVPHAGAADRPVAARPLGLVRRV</sequence>
<feature type="compositionally biased region" description="Low complexity" evidence="1">
    <location>
        <begin position="394"/>
        <end position="415"/>
    </location>
</feature>
<feature type="compositionally biased region" description="Basic residues" evidence="1">
    <location>
        <begin position="167"/>
        <end position="179"/>
    </location>
</feature>
<protein>
    <submittedName>
        <fullName evidence="2">Transcription termination factor Rho</fullName>
    </submittedName>
</protein>
<dbReference type="EMBL" id="CADCUY010000064">
    <property type="protein sequence ID" value="CAA9389413.1"/>
    <property type="molecule type" value="Genomic_DNA"/>
</dbReference>
<feature type="compositionally biased region" description="Basic and acidic residues" evidence="1">
    <location>
        <begin position="200"/>
        <end position="209"/>
    </location>
</feature>
<feature type="compositionally biased region" description="Basic residues" evidence="1">
    <location>
        <begin position="98"/>
        <end position="109"/>
    </location>
</feature>